<comment type="catalytic activity">
    <reaction evidence="8">
        <text>L-histidyl-[protein] + UTP = N(tele)-(5'-uridylyl)-L-histidyl-[protein] + diphosphate</text>
        <dbReference type="Rhea" id="RHEA:83891"/>
        <dbReference type="Rhea" id="RHEA-COMP:9745"/>
        <dbReference type="Rhea" id="RHEA-COMP:20239"/>
        <dbReference type="ChEBI" id="CHEBI:29979"/>
        <dbReference type="ChEBI" id="CHEBI:33019"/>
        <dbReference type="ChEBI" id="CHEBI:46398"/>
        <dbReference type="ChEBI" id="CHEBI:233474"/>
    </reaction>
</comment>
<keyword evidence="2 8" id="KW-0808">Transferase</keyword>
<feature type="binding site" evidence="8">
    <location>
        <position position="127"/>
    </location>
    <ligand>
        <name>ATP</name>
        <dbReference type="ChEBI" id="CHEBI:30616"/>
    </ligand>
</feature>
<accession>R0EMY9</accession>
<organism evidence="9 10">
    <name type="scientific">Caulobacter vibrioides OR37</name>
    <dbReference type="NCBI Taxonomy" id="1292034"/>
    <lineage>
        <taxon>Bacteria</taxon>
        <taxon>Pseudomonadati</taxon>
        <taxon>Pseudomonadota</taxon>
        <taxon>Alphaproteobacteria</taxon>
        <taxon>Caulobacterales</taxon>
        <taxon>Caulobacteraceae</taxon>
        <taxon>Caulobacter</taxon>
    </lineage>
</organism>
<dbReference type="NCBIfam" id="NF000658">
    <property type="entry name" value="PRK00029.1"/>
    <property type="match status" value="1"/>
</dbReference>
<dbReference type="PATRIC" id="fig|1292034.3.peg.980"/>
<dbReference type="OrthoDB" id="9776281at2"/>
<feature type="binding site" evidence="8">
    <location>
        <position position="180"/>
    </location>
    <ligand>
        <name>ATP</name>
        <dbReference type="ChEBI" id="CHEBI:30616"/>
    </ligand>
</feature>
<evidence type="ECO:0000256" key="2">
    <source>
        <dbReference type="ARBA" id="ARBA00022679"/>
    </source>
</evidence>
<evidence type="ECO:0000256" key="7">
    <source>
        <dbReference type="ARBA" id="ARBA00022842"/>
    </source>
</evidence>
<dbReference type="STRING" id="1292034.OR37_00989"/>
<keyword evidence="7 8" id="KW-0460">Magnesium</keyword>
<comment type="caution">
    <text evidence="9">The sequence shown here is derived from an EMBL/GenBank/DDBJ whole genome shotgun (WGS) entry which is preliminary data.</text>
</comment>
<keyword evidence="3 8" id="KW-0548">Nucleotidyltransferase</keyword>
<comment type="catalytic activity">
    <reaction evidence="8">
        <text>L-seryl-[protein] + UTP = O-(5'-uridylyl)-L-seryl-[protein] + diphosphate</text>
        <dbReference type="Rhea" id="RHEA:64604"/>
        <dbReference type="Rhea" id="RHEA-COMP:9863"/>
        <dbReference type="Rhea" id="RHEA-COMP:16635"/>
        <dbReference type="ChEBI" id="CHEBI:29999"/>
        <dbReference type="ChEBI" id="CHEBI:33019"/>
        <dbReference type="ChEBI" id="CHEBI:46398"/>
        <dbReference type="ChEBI" id="CHEBI:156051"/>
    </reaction>
</comment>
<evidence type="ECO:0000256" key="3">
    <source>
        <dbReference type="ARBA" id="ARBA00022695"/>
    </source>
</evidence>
<comment type="function">
    <text evidence="8">Nucleotidyltransferase involved in the post-translational modification of proteins. It can catalyze the addition of adenosine monophosphate (AMP) or uridine monophosphate (UMP) to a protein, resulting in modifications known as AMPylation and UMPylation.</text>
</comment>
<feature type="binding site" evidence="8">
    <location>
        <position position="266"/>
    </location>
    <ligand>
        <name>ATP</name>
        <dbReference type="ChEBI" id="CHEBI:30616"/>
    </ligand>
</feature>
<sequence>MSFTPAYRPDPRFQALGGDFADPVQPADFPETALRFRNDRAAATVGLEALDDAAWIRHFGRFDPLPDNQSVPLAMRYHGHQFRVYNPDLGDGRGFLFAQARERGTDRLLDLATKGSGQTPWSRAGDGRLTLKGGVREILAATLLEALGAPTSRAFSLIETGEALTRGDEPSPTRSAVLTRLSHSHIRFGTFQRLAYFERRDLIVRLIDHVVELYYPELADAPDRPAALMEAVVAASARLLARWMAAGFVHGVLNTDNMVVTGESFDYGPWRFLPRNDPNFTAAYFDHQGLYSFGRQPEAVFWNLQQLAACLTLVTDQQGLLAALNGFSDAYRTALRAAILDRLGVRSRGAEADIELVNSAFRALAEGGEGLRWEPFFFDWFGGEASTGRAMDGPRAELYRTENFEIFRRRLAAFDPDWPERLADPVFQRPEPEELIIEEVESLWAPIAAEDDWGPLHAKLDRIESARRAYDLGAAGDKKAAS</sequence>
<evidence type="ECO:0000256" key="5">
    <source>
        <dbReference type="ARBA" id="ARBA00022741"/>
    </source>
</evidence>
<comment type="catalytic activity">
    <reaction evidence="8">
        <text>L-tyrosyl-[protein] + UTP = O-(5'-uridylyl)-L-tyrosyl-[protein] + diphosphate</text>
        <dbReference type="Rhea" id="RHEA:83887"/>
        <dbReference type="Rhea" id="RHEA-COMP:10136"/>
        <dbReference type="Rhea" id="RHEA-COMP:20238"/>
        <dbReference type="ChEBI" id="CHEBI:33019"/>
        <dbReference type="ChEBI" id="CHEBI:46398"/>
        <dbReference type="ChEBI" id="CHEBI:46858"/>
        <dbReference type="ChEBI" id="CHEBI:90602"/>
    </reaction>
</comment>
<dbReference type="AlphaFoldDB" id="R0EMY9"/>
<dbReference type="EC" id="2.7.7.-" evidence="8"/>
<dbReference type="Pfam" id="PF02696">
    <property type="entry name" value="SelO"/>
    <property type="match status" value="1"/>
</dbReference>
<dbReference type="HAMAP" id="MF_00692">
    <property type="entry name" value="SelO"/>
    <property type="match status" value="1"/>
</dbReference>
<dbReference type="PANTHER" id="PTHR32057:SF14">
    <property type="entry name" value="PROTEIN ADENYLYLTRANSFERASE SELO, MITOCHONDRIAL"/>
    <property type="match status" value="1"/>
</dbReference>
<feature type="binding site" evidence="8">
    <location>
        <position position="266"/>
    </location>
    <ligand>
        <name>Mg(2+)</name>
        <dbReference type="ChEBI" id="CHEBI:18420"/>
    </ligand>
</feature>
<keyword evidence="4 8" id="KW-0479">Metal-binding</keyword>
<gene>
    <name evidence="8" type="primary">ydiU</name>
    <name evidence="8" type="synonym">selO</name>
    <name evidence="9" type="ORF">OR37_00989</name>
</gene>
<feature type="binding site" evidence="8">
    <location>
        <position position="90"/>
    </location>
    <ligand>
        <name>ATP</name>
        <dbReference type="ChEBI" id="CHEBI:30616"/>
    </ligand>
</feature>
<feature type="binding site" evidence="8">
    <location>
        <position position="92"/>
    </location>
    <ligand>
        <name>ATP</name>
        <dbReference type="ChEBI" id="CHEBI:30616"/>
    </ligand>
</feature>
<comment type="catalytic activity">
    <reaction evidence="8">
        <text>L-seryl-[protein] + ATP = 3-O-(5'-adenylyl)-L-seryl-[protein] + diphosphate</text>
        <dbReference type="Rhea" id="RHEA:58120"/>
        <dbReference type="Rhea" id="RHEA-COMP:9863"/>
        <dbReference type="Rhea" id="RHEA-COMP:15073"/>
        <dbReference type="ChEBI" id="CHEBI:29999"/>
        <dbReference type="ChEBI" id="CHEBI:30616"/>
        <dbReference type="ChEBI" id="CHEBI:33019"/>
        <dbReference type="ChEBI" id="CHEBI:142516"/>
        <dbReference type="EC" id="2.7.7.108"/>
    </reaction>
</comment>
<reference evidence="9 10" key="1">
    <citation type="journal article" date="2013" name="Genome Announc.">
        <title>Draft Genome Sequence for Caulobacter sp. Strain OR37, a Bacterium Tolerant to Heavy Metals.</title>
        <authorList>
            <person name="Utturkar S.M."/>
            <person name="Bollmann A."/>
            <person name="Brzoska R.M."/>
            <person name="Klingeman D.M."/>
            <person name="Epstein S.E."/>
            <person name="Palumbo A.V."/>
            <person name="Brown S.D."/>
        </authorList>
    </citation>
    <scope>NUCLEOTIDE SEQUENCE [LARGE SCALE GENOMIC DNA]</scope>
    <source>
        <strain evidence="9 10">OR37</strain>
    </source>
</reference>
<name>R0EMY9_CAUVI</name>
<comment type="cofactor">
    <cofactor evidence="8">
        <name>Mg(2+)</name>
        <dbReference type="ChEBI" id="CHEBI:18420"/>
    </cofactor>
    <cofactor evidence="8">
        <name>Mn(2+)</name>
        <dbReference type="ChEBI" id="CHEBI:29035"/>
    </cofactor>
</comment>
<evidence type="ECO:0000256" key="6">
    <source>
        <dbReference type="ARBA" id="ARBA00022840"/>
    </source>
</evidence>
<dbReference type="GO" id="GO:0000287">
    <property type="term" value="F:magnesium ion binding"/>
    <property type="evidence" value="ECO:0007669"/>
    <property type="project" value="UniProtKB-UniRule"/>
</dbReference>
<evidence type="ECO:0000256" key="1">
    <source>
        <dbReference type="ARBA" id="ARBA00009747"/>
    </source>
</evidence>
<feature type="binding site" evidence="8">
    <location>
        <position position="187"/>
    </location>
    <ligand>
        <name>ATP</name>
        <dbReference type="ChEBI" id="CHEBI:30616"/>
    </ligand>
</feature>
<dbReference type="EC" id="2.7.7.108" evidence="8"/>
<protein>
    <recommendedName>
        <fullName evidence="8">Protein nucleotidyltransferase YdiU</fullName>
        <ecNumber evidence="8">2.7.7.-</ecNumber>
    </recommendedName>
    <alternativeName>
        <fullName evidence="8">Protein adenylyltransferase YdiU</fullName>
        <ecNumber evidence="8">2.7.7.108</ecNumber>
    </alternativeName>
    <alternativeName>
        <fullName evidence="8">Protein uridylyltransferase YdiU</fullName>
        <ecNumber evidence="8">2.7.7.-</ecNumber>
    </alternativeName>
</protein>
<feature type="binding site" evidence="8">
    <location>
        <position position="114"/>
    </location>
    <ligand>
        <name>ATP</name>
        <dbReference type="ChEBI" id="CHEBI:30616"/>
    </ligand>
</feature>
<dbReference type="GO" id="GO:0030145">
    <property type="term" value="F:manganese ion binding"/>
    <property type="evidence" value="ECO:0007669"/>
    <property type="project" value="UniProtKB-UniRule"/>
</dbReference>
<dbReference type="EMBL" id="APMP01000003">
    <property type="protein sequence ID" value="ENZ83214.1"/>
    <property type="molecule type" value="Genomic_DNA"/>
</dbReference>
<evidence type="ECO:0000256" key="8">
    <source>
        <dbReference type="HAMAP-Rule" id="MF_00692"/>
    </source>
</evidence>
<feature type="active site" description="Proton acceptor" evidence="8">
    <location>
        <position position="256"/>
    </location>
</feature>
<dbReference type="GO" id="GO:0005524">
    <property type="term" value="F:ATP binding"/>
    <property type="evidence" value="ECO:0007669"/>
    <property type="project" value="UniProtKB-UniRule"/>
</dbReference>
<comment type="catalytic activity">
    <reaction evidence="8">
        <text>L-threonyl-[protein] + ATP = 3-O-(5'-adenylyl)-L-threonyl-[protein] + diphosphate</text>
        <dbReference type="Rhea" id="RHEA:54292"/>
        <dbReference type="Rhea" id="RHEA-COMP:11060"/>
        <dbReference type="Rhea" id="RHEA-COMP:13847"/>
        <dbReference type="ChEBI" id="CHEBI:30013"/>
        <dbReference type="ChEBI" id="CHEBI:30616"/>
        <dbReference type="ChEBI" id="CHEBI:33019"/>
        <dbReference type="ChEBI" id="CHEBI:138113"/>
        <dbReference type="EC" id="2.7.7.108"/>
    </reaction>
</comment>
<dbReference type="InterPro" id="IPR003846">
    <property type="entry name" value="SelO"/>
</dbReference>
<dbReference type="PANTHER" id="PTHR32057">
    <property type="entry name" value="PROTEIN ADENYLYLTRANSFERASE SELO, MITOCHONDRIAL"/>
    <property type="match status" value="1"/>
</dbReference>
<comment type="catalytic activity">
    <reaction evidence="8">
        <text>L-tyrosyl-[protein] + ATP = O-(5'-adenylyl)-L-tyrosyl-[protein] + diphosphate</text>
        <dbReference type="Rhea" id="RHEA:54288"/>
        <dbReference type="Rhea" id="RHEA-COMP:10136"/>
        <dbReference type="Rhea" id="RHEA-COMP:13846"/>
        <dbReference type="ChEBI" id="CHEBI:30616"/>
        <dbReference type="ChEBI" id="CHEBI:33019"/>
        <dbReference type="ChEBI" id="CHEBI:46858"/>
        <dbReference type="ChEBI" id="CHEBI:83624"/>
        <dbReference type="EC" id="2.7.7.108"/>
    </reaction>
</comment>
<evidence type="ECO:0000256" key="4">
    <source>
        <dbReference type="ARBA" id="ARBA00022723"/>
    </source>
</evidence>
<evidence type="ECO:0000313" key="9">
    <source>
        <dbReference type="EMBL" id="ENZ83214.1"/>
    </source>
</evidence>
<keyword evidence="6 8" id="KW-0067">ATP-binding</keyword>
<proteinExistence type="inferred from homology"/>
<feature type="binding site" evidence="8">
    <location>
        <position position="93"/>
    </location>
    <ligand>
        <name>ATP</name>
        <dbReference type="ChEBI" id="CHEBI:30616"/>
    </ligand>
</feature>
<keyword evidence="10" id="KW-1185">Reference proteome</keyword>
<dbReference type="GO" id="GO:0070733">
    <property type="term" value="F:AMPylase activity"/>
    <property type="evidence" value="ECO:0007669"/>
    <property type="project" value="UniProtKB-EC"/>
</dbReference>
<dbReference type="RefSeq" id="WP_004616455.1">
    <property type="nucleotide sequence ID" value="NZ_APMP01000003.1"/>
</dbReference>
<feature type="binding site" evidence="8">
    <location>
        <position position="126"/>
    </location>
    <ligand>
        <name>ATP</name>
        <dbReference type="ChEBI" id="CHEBI:30616"/>
    </ligand>
</feature>
<dbReference type="Proteomes" id="UP000013063">
    <property type="component" value="Unassembled WGS sequence"/>
</dbReference>
<keyword evidence="5 8" id="KW-0547">Nucleotide-binding</keyword>
<feature type="binding site" evidence="8">
    <location>
        <position position="257"/>
    </location>
    <ligand>
        <name>Mg(2+)</name>
        <dbReference type="ChEBI" id="CHEBI:18420"/>
    </ligand>
</feature>
<keyword evidence="8" id="KW-0464">Manganese</keyword>
<evidence type="ECO:0000313" key="10">
    <source>
        <dbReference type="Proteomes" id="UP000013063"/>
    </source>
</evidence>
<dbReference type="eggNOG" id="COG0397">
    <property type="taxonomic scope" value="Bacteria"/>
</dbReference>
<comment type="similarity">
    <text evidence="1 8">Belongs to the SELO family.</text>
</comment>